<comment type="subcellular location">
    <subcellularLocation>
        <location evidence="1">Membrane</location>
        <topology evidence="1">Multi-pass membrane protein</topology>
    </subcellularLocation>
</comment>
<dbReference type="InterPro" id="IPR049326">
    <property type="entry name" value="Rhodopsin_dom_fungi"/>
</dbReference>
<gene>
    <name evidence="9" type="ORF">EKO27_g8712</name>
</gene>
<evidence type="ECO:0000256" key="1">
    <source>
        <dbReference type="ARBA" id="ARBA00004141"/>
    </source>
</evidence>
<feature type="region of interest" description="Disordered" evidence="6">
    <location>
        <begin position="102"/>
        <end position="121"/>
    </location>
</feature>
<dbReference type="InterPro" id="IPR052337">
    <property type="entry name" value="SAT4-like"/>
</dbReference>
<name>A0A439CWH6_9PEZI</name>
<evidence type="ECO:0000313" key="10">
    <source>
        <dbReference type="Proteomes" id="UP000286045"/>
    </source>
</evidence>
<feature type="transmembrane region" description="Helical" evidence="7">
    <location>
        <begin position="75"/>
        <end position="93"/>
    </location>
</feature>
<evidence type="ECO:0000256" key="6">
    <source>
        <dbReference type="SAM" id="MobiDB-lite"/>
    </source>
</evidence>
<dbReference type="PANTHER" id="PTHR33048:SF47">
    <property type="entry name" value="INTEGRAL MEMBRANE PROTEIN-RELATED"/>
    <property type="match status" value="1"/>
</dbReference>
<keyword evidence="10" id="KW-1185">Reference proteome</keyword>
<comment type="similarity">
    <text evidence="5">Belongs to the SAT4 family.</text>
</comment>
<protein>
    <recommendedName>
        <fullName evidence="8">Rhodopsin domain-containing protein</fullName>
    </recommendedName>
</protein>
<evidence type="ECO:0000256" key="5">
    <source>
        <dbReference type="ARBA" id="ARBA00038359"/>
    </source>
</evidence>
<evidence type="ECO:0000256" key="3">
    <source>
        <dbReference type="ARBA" id="ARBA00022989"/>
    </source>
</evidence>
<dbReference type="GO" id="GO:0016020">
    <property type="term" value="C:membrane"/>
    <property type="evidence" value="ECO:0007669"/>
    <property type="project" value="UniProtKB-SubCell"/>
</dbReference>
<evidence type="ECO:0000256" key="7">
    <source>
        <dbReference type="SAM" id="Phobius"/>
    </source>
</evidence>
<proteinExistence type="inferred from homology"/>
<evidence type="ECO:0000313" key="9">
    <source>
        <dbReference type="EMBL" id="RWA06397.1"/>
    </source>
</evidence>
<dbReference type="PANTHER" id="PTHR33048">
    <property type="entry name" value="PTH11-LIKE INTEGRAL MEMBRANE PROTEIN (AFU_ORTHOLOGUE AFUA_5G11245)"/>
    <property type="match status" value="1"/>
</dbReference>
<keyword evidence="2 7" id="KW-0812">Transmembrane</keyword>
<accession>A0A439CWH6</accession>
<keyword evidence="4 7" id="KW-0472">Membrane</keyword>
<reference evidence="9 10" key="1">
    <citation type="submission" date="2018-12" db="EMBL/GenBank/DDBJ databases">
        <title>Draft genome sequence of Xylaria grammica IHI A82.</title>
        <authorList>
            <person name="Buettner E."/>
            <person name="Kellner H."/>
        </authorList>
    </citation>
    <scope>NUCLEOTIDE SEQUENCE [LARGE SCALE GENOMIC DNA]</scope>
    <source>
        <strain evidence="9 10">IHI A82</strain>
    </source>
</reference>
<dbReference type="Proteomes" id="UP000286045">
    <property type="component" value="Unassembled WGS sequence"/>
</dbReference>
<feature type="transmembrane region" description="Helical" evidence="7">
    <location>
        <begin position="37"/>
        <end position="55"/>
    </location>
</feature>
<comment type="caution">
    <text evidence="9">The sequence shown here is derived from an EMBL/GenBank/DDBJ whole genome shotgun (WGS) entry which is preliminary data.</text>
</comment>
<feature type="domain" description="Rhodopsin" evidence="8">
    <location>
        <begin position="7"/>
        <end position="98"/>
    </location>
</feature>
<evidence type="ECO:0000256" key="4">
    <source>
        <dbReference type="ARBA" id="ARBA00023136"/>
    </source>
</evidence>
<organism evidence="9 10">
    <name type="scientific">Xylaria grammica</name>
    <dbReference type="NCBI Taxonomy" id="363999"/>
    <lineage>
        <taxon>Eukaryota</taxon>
        <taxon>Fungi</taxon>
        <taxon>Dikarya</taxon>
        <taxon>Ascomycota</taxon>
        <taxon>Pezizomycotina</taxon>
        <taxon>Sordariomycetes</taxon>
        <taxon>Xylariomycetidae</taxon>
        <taxon>Xylariales</taxon>
        <taxon>Xylariaceae</taxon>
        <taxon>Xylaria</taxon>
    </lineage>
</organism>
<dbReference type="EMBL" id="RYZI01000340">
    <property type="protein sequence ID" value="RWA06397.1"/>
    <property type="molecule type" value="Genomic_DNA"/>
</dbReference>
<dbReference type="AlphaFoldDB" id="A0A439CWH6"/>
<evidence type="ECO:0000256" key="2">
    <source>
        <dbReference type="ARBA" id="ARBA00022692"/>
    </source>
</evidence>
<feature type="transmembrane region" description="Helical" evidence="7">
    <location>
        <begin position="6"/>
        <end position="25"/>
    </location>
</feature>
<sequence length="181" mass="19826">MYVAIVTGDLLTDLIVIGLPMPILWGLHLPLAKKIPIILAFGLGFAISVITSVRLKYFLNLDASDITYTIWPDAVLSALAPLLGILNANLLVARPAFKKMFGSSRGPSKAKSHEESDNSSRAFKRLHDSPIPLTNLDSTVYASHANIQGSDELERVRVTTHWEVHSAEALVHQHEGGRPKE</sequence>
<keyword evidence="3 7" id="KW-1133">Transmembrane helix</keyword>
<dbReference type="Pfam" id="PF20684">
    <property type="entry name" value="Fung_rhodopsin"/>
    <property type="match status" value="1"/>
</dbReference>
<evidence type="ECO:0000259" key="8">
    <source>
        <dbReference type="Pfam" id="PF20684"/>
    </source>
</evidence>
<dbReference type="STRING" id="363999.A0A439CWH6"/>